<protein>
    <submittedName>
        <fullName evidence="6">Cytochrome c</fullName>
    </submittedName>
</protein>
<keyword evidence="7" id="KW-1185">Reference proteome</keyword>
<dbReference type="Pfam" id="PF00496">
    <property type="entry name" value="SBP_bac_5"/>
    <property type="match status" value="1"/>
</dbReference>
<dbReference type="PROSITE" id="PS01040">
    <property type="entry name" value="SBP_BACTERIAL_5"/>
    <property type="match status" value="1"/>
</dbReference>
<dbReference type="Gene3D" id="3.40.190.10">
    <property type="entry name" value="Periplasmic binding protein-like II"/>
    <property type="match status" value="1"/>
</dbReference>
<dbReference type="Gene3D" id="3.90.76.10">
    <property type="entry name" value="Dipeptide-binding Protein, Domain 1"/>
    <property type="match status" value="1"/>
</dbReference>
<evidence type="ECO:0000313" key="6">
    <source>
        <dbReference type="EMBL" id="GLS90802.1"/>
    </source>
</evidence>
<dbReference type="SUPFAM" id="SSF53850">
    <property type="entry name" value="Periplasmic binding protein-like II"/>
    <property type="match status" value="1"/>
</dbReference>
<dbReference type="Proteomes" id="UP001157353">
    <property type="component" value="Unassembled WGS sequence"/>
</dbReference>
<dbReference type="RefSeq" id="WP_284203920.1">
    <property type="nucleotide sequence ID" value="NZ_BSPQ01000005.1"/>
</dbReference>
<evidence type="ECO:0000256" key="4">
    <source>
        <dbReference type="SAM" id="SignalP"/>
    </source>
</evidence>
<feature type="signal peptide" evidence="4">
    <location>
        <begin position="1"/>
        <end position="23"/>
    </location>
</feature>
<comment type="similarity">
    <text evidence="1">Belongs to the bacterial solute-binding protein 5 family.</text>
</comment>
<name>A0ABQ6E041_9GAMM</name>
<keyword evidence="2" id="KW-0813">Transport</keyword>
<evidence type="ECO:0000256" key="3">
    <source>
        <dbReference type="ARBA" id="ARBA00022729"/>
    </source>
</evidence>
<organism evidence="6 7">
    <name type="scientific">Psychromonas marina</name>
    <dbReference type="NCBI Taxonomy" id="88364"/>
    <lineage>
        <taxon>Bacteria</taxon>
        <taxon>Pseudomonadati</taxon>
        <taxon>Pseudomonadota</taxon>
        <taxon>Gammaproteobacteria</taxon>
        <taxon>Alteromonadales</taxon>
        <taxon>Psychromonadaceae</taxon>
        <taxon>Psychromonas</taxon>
    </lineage>
</organism>
<dbReference type="PANTHER" id="PTHR30290">
    <property type="entry name" value="PERIPLASMIC BINDING COMPONENT OF ABC TRANSPORTER"/>
    <property type="match status" value="1"/>
</dbReference>
<dbReference type="PANTHER" id="PTHR30290:SF9">
    <property type="entry name" value="OLIGOPEPTIDE-BINDING PROTEIN APPA"/>
    <property type="match status" value="1"/>
</dbReference>
<accession>A0ABQ6E041</accession>
<dbReference type="Gene3D" id="3.10.105.10">
    <property type="entry name" value="Dipeptide-binding Protein, Domain 3"/>
    <property type="match status" value="1"/>
</dbReference>
<dbReference type="CDD" id="cd08498">
    <property type="entry name" value="PBP2_NikA_DppA_OppA_like_2"/>
    <property type="match status" value="1"/>
</dbReference>
<evidence type="ECO:0000313" key="7">
    <source>
        <dbReference type="Proteomes" id="UP001157353"/>
    </source>
</evidence>
<dbReference type="InterPro" id="IPR030678">
    <property type="entry name" value="Peptide/Ni-bd"/>
</dbReference>
<dbReference type="EMBL" id="BSPQ01000005">
    <property type="protein sequence ID" value="GLS90802.1"/>
    <property type="molecule type" value="Genomic_DNA"/>
</dbReference>
<keyword evidence="3 4" id="KW-0732">Signal</keyword>
<comment type="caution">
    <text evidence="6">The sequence shown here is derived from an EMBL/GenBank/DDBJ whole genome shotgun (WGS) entry which is preliminary data.</text>
</comment>
<dbReference type="InterPro" id="IPR000914">
    <property type="entry name" value="SBP_5_dom"/>
</dbReference>
<proteinExistence type="inferred from homology"/>
<feature type="domain" description="Solute-binding protein family 5" evidence="5">
    <location>
        <begin position="68"/>
        <end position="425"/>
    </location>
</feature>
<reference evidence="7" key="1">
    <citation type="journal article" date="2019" name="Int. J. Syst. Evol. Microbiol.">
        <title>The Global Catalogue of Microorganisms (GCM) 10K type strain sequencing project: providing services to taxonomists for standard genome sequencing and annotation.</title>
        <authorList>
            <consortium name="The Broad Institute Genomics Platform"/>
            <consortium name="The Broad Institute Genome Sequencing Center for Infectious Disease"/>
            <person name="Wu L."/>
            <person name="Ma J."/>
        </authorList>
    </citation>
    <scope>NUCLEOTIDE SEQUENCE [LARGE SCALE GENOMIC DNA]</scope>
    <source>
        <strain evidence="7">NBRC 103166</strain>
    </source>
</reference>
<dbReference type="PIRSF" id="PIRSF002741">
    <property type="entry name" value="MppA"/>
    <property type="match status" value="1"/>
</dbReference>
<sequence>MKFLKSKLTIALLATGLSFSAAAADITVAYDSDPVTLDPHEQLSGGVLQMSHMLFDPLVRFTKDFDFEARIAEKWERVNETTFRFTLRKDVKFHSGNALTADDVVWTFERLKTSGDFKGIFAPYSELKKVDDYTVEIISSEPYPLVLQTATYIFPMDSKFYSGEMDGKDKSSIVKHGNSFASTNVSGTGPFVVTSREQGVKVVYERFADYWDTNSPGNVDKLTLVPIKENATRLAALLSGGVDLINPVAPNDHKRVKSTKGIELTTVSGTRLISFHMNQNSNEALRDVRVRQAIVHAINNDGIVKRIMKGFATTAGQQSPEGYVGHVESLVPRYDLKKAKQLMKEAGYEKGFNLSMMAPNNRYVNDAQIAQATASMLSKIGIKVDLKTMPKAQYWPEFDKCSADMMMIGWHSDTEDSANFSEFLTMTRDAETGKGAYNCGYYANPKVDQLVNQANAETDPAKRSEMLKEVEKILYNEAAFVPLHWQDLAWGAKSNLQVDPIVNALNFPYFGDLVVK</sequence>
<dbReference type="InterPro" id="IPR023765">
    <property type="entry name" value="SBP_5_CS"/>
</dbReference>
<feature type="chain" id="PRO_5045041203" evidence="4">
    <location>
        <begin position="24"/>
        <end position="516"/>
    </location>
</feature>
<evidence type="ECO:0000259" key="5">
    <source>
        <dbReference type="Pfam" id="PF00496"/>
    </source>
</evidence>
<dbReference type="InterPro" id="IPR039424">
    <property type="entry name" value="SBP_5"/>
</dbReference>
<gene>
    <name evidence="6" type="primary">dppA</name>
    <name evidence="6" type="ORF">GCM10007916_18690</name>
</gene>
<evidence type="ECO:0000256" key="2">
    <source>
        <dbReference type="ARBA" id="ARBA00022448"/>
    </source>
</evidence>
<evidence type="ECO:0000256" key="1">
    <source>
        <dbReference type="ARBA" id="ARBA00005695"/>
    </source>
</evidence>